<name>A0A1X1YYR3_9MYCO</name>
<dbReference type="EMBL" id="LQPJ01000156">
    <property type="protein sequence ID" value="ORW16249.1"/>
    <property type="molecule type" value="Genomic_DNA"/>
</dbReference>
<reference evidence="2 3" key="1">
    <citation type="submission" date="2016-01" db="EMBL/GenBank/DDBJ databases">
        <title>The new phylogeny of the genus Mycobacterium.</title>
        <authorList>
            <person name="Tarcisio F."/>
            <person name="Conor M."/>
            <person name="Antonella G."/>
            <person name="Elisabetta G."/>
            <person name="Giulia F.S."/>
            <person name="Sara T."/>
            <person name="Anna F."/>
            <person name="Clotilde B."/>
            <person name="Roberto B."/>
            <person name="Veronica D.S."/>
            <person name="Fabio R."/>
            <person name="Monica P."/>
            <person name="Olivier J."/>
            <person name="Enrico T."/>
            <person name="Nicola S."/>
        </authorList>
    </citation>
    <scope>NUCLEOTIDE SEQUENCE [LARGE SCALE GENOMIC DNA]</scope>
    <source>
        <strain evidence="2 3">DSM 44572</strain>
    </source>
</reference>
<accession>A0A1X1YYR3</accession>
<sequence>MQGFAMERLEHFARAGRSVEPRPARRRHQLEVRRRQRRRVGDDAAERGGDQRGFQHRQGAVGMTDHV</sequence>
<feature type="region of interest" description="Disordered" evidence="1">
    <location>
        <begin position="15"/>
        <end position="67"/>
    </location>
</feature>
<comment type="caution">
    <text evidence="2">The sequence shown here is derived from an EMBL/GenBank/DDBJ whole genome shotgun (WGS) entry which is preliminary data.</text>
</comment>
<keyword evidence="3" id="KW-1185">Reference proteome</keyword>
<evidence type="ECO:0000256" key="1">
    <source>
        <dbReference type="SAM" id="MobiDB-lite"/>
    </source>
</evidence>
<protein>
    <submittedName>
        <fullName evidence="2">Uncharacterized protein</fullName>
    </submittedName>
</protein>
<evidence type="ECO:0000313" key="3">
    <source>
        <dbReference type="Proteomes" id="UP000193529"/>
    </source>
</evidence>
<evidence type="ECO:0000313" key="2">
    <source>
        <dbReference type="EMBL" id="ORW16249.1"/>
    </source>
</evidence>
<proteinExistence type="predicted"/>
<dbReference type="AlphaFoldDB" id="A0A1X1YYR3"/>
<feature type="compositionally biased region" description="Basic and acidic residues" evidence="1">
    <location>
        <begin position="15"/>
        <end position="50"/>
    </location>
</feature>
<dbReference type="Proteomes" id="UP000193529">
    <property type="component" value="Unassembled WGS sequence"/>
</dbReference>
<gene>
    <name evidence="2" type="ORF">AWC19_22640</name>
</gene>
<organism evidence="2 3">
    <name type="scientific">Mycobacterium palustre</name>
    <dbReference type="NCBI Taxonomy" id="153971"/>
    <lineage>
        <taxon>Bacteria</taxon>
        <taxon>Bacillati</taxon>
        <taxon>Actinomycetota</taxon>
        <taxon>Actinomycetes</taxon>
        <taxon>Mycobacteriales</taxon>
        <taxon>Mycobacteriaceae</taxon>
        <taxon>Mycobacterium</taxon>
        <taxon>Mycobacterium simiae complex</taxon>
    </lineage>
</organism>